<dbReference type="RefSeq" id="XP_013227996.1">
    <property type="nucleotide sequence ID" value="XM_013372542.1"/>
</dbReference>
<dbReference type="GO" id="GO:0010468">
    <property type="term" value="P:regulation of gene expression"/>
    <property type="evidence" value="ECO:0007669"/>
    <property type="project" value="TreeGrafter"/>
</dbReference>
<name>U6KNX7_EIMTE</name>
<dbReference type="GeneID" id="25251783"/>
<proteinExistence type="predicted"/>
<dbReference type="GO" id="GO:0043565">
    <property type="term" value="F:sequence-specific DNA binding"/>
    <property type="evidence" value="ECO:0007669"/>
    <property type="project" value="TreeGrafter"/>
</dbReference>
<reference evidence="2" key="2">
    <citation type="submission" date="2013-10" db="EMBL/GenBank/DDBJ databases">
        <authorList>
            <person name="Aslett M."/>
        </authorList>
    </citation>
    <scope>NUCLEOTIDE SEQUENCE [LARGE SCALE GENOMIC DNA]</scope>
    <source>
        <strain evidence="2">Houghton</strain>
    </source>
</reference>
<accession>U6KNX7</accession>
<keyword evidence="3" id="KW-1185">Reference proteome</keyword>
<evidence type="ECO:0000313" key="2">
    <source>
        <dbReference type="EMBL" id="CDJ37158.1"/>
    </source>
</evidence>
<dbReference type="OrthoDB" id="346676at2759"/>
<protein>
    <submittedName>
        <fullName evidence="2">Uncharacterized protein</fullName>
    </submittedName>
</protein>
<dbReference type="GO" id="GO:0005634">
    <property type="term" value="C:nucleus"/>
    <property type="evidence" value="ECO:0007669"/>
    <property type="project" value="TreeGrafter"/>
</dbReference>
<sequence length="1636" mass="176668">MEQNDLIAGAAFGQQQCESQQYVSPGLNPKVEAWQLELHYLLESIEACQQQLVLLSGAHFATGAAASVPVGDAVATGSDALPVMGESRTQELTLDCIVLLSTDTATPAERKQAEMSLMQLQGSPGYLILLLQCYLQCTATSVAAAAVAAKGAEAASDRLVQLVGKLPRPTTDDTEAAFAALVLLKGALQGRHTERSSNVVPNVRRGELAFVQSLLVCLYKLLGVPQCPRIFKVYTALLRRVARAAATAAATAAIVDKLEQMLSEQSVQQTLNGYCNYSSSWGGVFPLSCGAQSLQQMAQEVAALDGAVLLLLLETTVLRLLRAAQQNDADTALYAHLLKHLLKELVTVKISTRQLFSTVCKVLVPFLRQLAAAFVGRLLPFLSAHLQLLGEWQQLQLRLNRHLGYIHGGPSQQQQDQQQELQWLQGQVERMQRETFSHSDCWKDLAKLVADISRALLLCEARAGRALSEVGDVGAVQKLQELLLLLLLQQQQAGSCIAYTDASARIVLKLQKVLLRGFAEVADCQPWVLSKMSSGSVLKLLLAAVEHNKLMTHRGNGDQNSDPLLLFLDFDLIMNVVGGYTAFLLDSNSGYSELKGLRSNSAAPEAIAAQEERSALMTRMSEDLRSCLSSVGGLQSLVQDIAPALFRASDVEAQEFLSRPEELYGGLGCVEEGTTPMRDTAVERLHWLLSQGLLSSTFLLRLIVDANNALERLTVLPAPGAAVTDPATAAAAGTLAATANYLAQLKEADGVLALLAASLQGASRAGIFEPDEQQQHEDLGEQQQHRHKVVVQILGTEAPPIPYTSPSTQQQLQQISQQFSHMSSLLRRFITTGPFAPAVAAAAASKDQETSAAFAIVAARCCSVLKLLLQMHSALLPADFCEVFFAFVEDLLVPQPLIKVLVGRHIALRQQQQVLLLQQQQQQELQQQQHQKPHEMQQLQFRLQELETLVEAALTAPLFQAVTNCVQVGALSVARTMINCSIEQQDLRQPGQEQQLKHELLKLPFREIQRPFLLLLAQSNRSLWSSRLLKILLLMQSEAREELQKKPLQDDFFDFSDLPNYSDVAYLRRIIMHSCSNGTTGGGEFRCSQVYDQLLSHFKAYSNDEALQVLLLTFLHGAMLIGRPEVPLRFPAGTSAAPALPMGLLTAALQAAGWAMGAGAKSDVPAEPSGALQRCGLRLFAGIIRAADPLRHPQEELTLLLQVLPAVADMRLTVAEAQQPLLLLCLLEATALCIVVGASPVISSQVRQMASPLLPLVYNSVETRMAQSSCLSKVVQQQLRACALLILLLLLLDRGDWPALEKLLQEALAETAIRASVTVDGEGRQEVCGSLPVLCCWGLRHPLKFVAAAAGALASTAADVRQEFMGPFMFAPQDVQVSELLLRFAAEMLATKRAAYFRLLAISFATLSVHIISRALSIVPSYAPAVSSSDCTLELLQQIAALHMERCGATLESAVQLITHAVAASNGSKGTAEIRAQSGGTQGISTGPSDLLVSSYLERQLLSLSGEAASGAAAAAAALQQPACPPGEPRRCLSLLHISLSGASLEREDWKDGLAELLADALHTAKNCLFALRCIASGAAFVYPGGPPLLSCILEGPPTKASLGLPTQDSVTAWRSLLSAERQSFLEAQLRGITLL</sequence>
<evidence type="ECO:0000256" key="1">
    <source>
        <dbReference type="SAM" id="Coils"/>
    </source>
</evidence>
<gene>
    <name evidence="2" type="ORF">ETH_00013080</name>
</gene>
<dbReference type="OMA" id="QQLRACA"/>
<feature type="coiled-coil region" evidence="1">
    <location>
        <begin position="908"/>
        <end position="956"/>
    </location>
</feature>
<evidence type="ECO:0000313" key="3">
    <source>
        <dbReference type="Proteomes" id="UP000030747"/>
    </source>
</evidence>
<dbReference type="Proteomes" id="UP000030747">
    <property type="component" value="Unassembled WGS sequence"/>
</dbReference>
<dbReference type="VEuPathDB" id="ToxoDB:ETH2_0633400"/>
<dbReference type="PANTHER" id="PTHR14312:SF1">
    <property type="entry name" value="BASIC-LEUCINE ZIPPER TRANSCRIPTION FACTOR A"/>
    <property type="match status" value="1"/>
</dbReference>
<keyword evidence="1" id="KW-0175">Coiled coil</keyword>
<organism evidence="2 3">
    <name type="scientific">Eimeria tenella</name>
    <name type="common">Coccidian parasite</name>
    <dbReference type="NCBI Taxonomy" id="5802"/>
    <lineage>
        <taxon>Eukaryota</taxon>
        <taxon>Sar</taxon>
        <taxon>Alveolata</taxon>
        <taxon>Apicomplexa</taxon>
        <taxon>Conoidasida</taxon>
        <taxon>Coccidia</taxon>
        <taxon>Eucoccidiorida</taxon>
        <taxon>Eimeriorina</taxon>
        <taxon>Eimeriidae</taxon>
        <taxon>Eimeria</taxon>
    </lineage>
</organism>
<dbReference type="EMBL" id="HG673747">
    <property type="protein sequence ID" value="CDJ37158.1"/>
    <property type="molecule type" value="Genomic_DNA"/>
</dbReference>
<reference evidence="2" key="1">
    <citation type="submission" date="2013-10" db="EMBL/GenBank/DDBJ databases">
        <title>Genomic analysis of the causative agents of coccidiosis in chickens.</title>
        <authorList>
            <person name="Reid A.J."/>
            <person name="Blake D."/>
            <person name="Billington K."/>
            <person name="Browne H."/>
            <person name="Dunn M."/>
            <person name="Hung S."/>
            <person name="Kawahara F."/>
            <person name="Miranda-Saavedra D."/>
            <person name="Mourier T."/>
            <person name="Nagra H."/>
            <person name="Otto T.D."/>
            <person name="Rawlings N."/>
            <person name="Sanchez A."/>
            <person name="Sanders M."/>
            <person name="Subramaniam C."/>
            <person name="Tay Y."/>
            <person name="Dear P."/>
            <person name="Doerig C."/>
            <person name="Gruber A."/>
            <person name="Parkinson J."/>
            <person name="Shirley M."/>
            <person name="Wan K.L."/>
            <person name="Berriman M."/>
            <person name="Tomley F."/>
            <person name="Pain A."/>
        </authorList>
    </citation>
    <scope>NUCLEOTIDE SEQUENCE [LARGE SCALE GENOMIC DNA]</scope>
    <source>
        <strain evidence="2">Houghton</strain>
    </source>
</reference>
<dbReference type="PANTHER" id="PTHR14312">
    <property type="entry name" value="CREB/ATF BZIP TRANSCRIPTION FACTOR"/>
    <property type="match status" value="1"/>
</dbReference>
<dbReference type="VEuPathDB" id="ToxoDB:ETH_00013080"/>